<proteinExistence type="predicted"/>
<organism evidence="1 2">
    <name type="scientific">Gordonia paraffinivorans</name>
    <dbReference type="NCBI Taxonomy" id="175628"/>
    <lineage>
        <taxon>Bacteria</taxon>
        <taxon>Bacillati</taxon>
        <taxon>Actinomycetota</taxon>
        <taxon>Actinomycetes</taxon>
        <taxon>Mycobacteriales</taxon>
        <taxon>Gordoniaceae</taxon>
        <taxon>Gordonia</taxon>
    </lineage>
</organism>
<dbReference type="Proteomes" id="UP000360750">
    <property type="component" value="Unassembled WGS sequence"/>
</dbReference>
<dbReference type="EMBL" id="CAACYD010000005">
    <property type="protein sequence ID" value="VFA81985.1"/>
    <property type="molecule type" value="Genomic_DNA"/>
</dbReference>
<name>A0ABD7UZ73_9ACTN</name>
<gene>
    <name evidence="1" type="ORF">NCTC8139_00813</name>
</gene>
<evidence type="ECO:0000313" key="1">
    <source>
        <dbReference type="EMBL" id="VFA81985.1"/>
    </source>
</evidence>
<comment type="caution">
    <text evidence="1">The sequence shown here is derived from an EMBL/GenBank/DDBJ whole genome shotgun (WGS) entry which is preliminary data.</text>
</comment>
<dbReference type="SUPFAM" id="SSF55729">
    <property type="entry name" value="Acyl-CoA N-acyltransferases (Nat)"/>
    <property type="match status" value="1"/>
</dbReference>
<protein>
    <recommendedName>
        <fullName evidence="3">N-acetyltransferase domain-containing protein</fullName>
    </recommendedName>
</protein>
<evidence type="ECO:0000313" key="2">
    <source>
        <dbReference type="Proteomes" id="UP000360750"/>
    </source>
</evidence>
<dbReference type="AlphaFoldDB" id="A0ABD7UZ73"/>
<evidence type="ECO:0008006" key="3">
    <source>
        <dbReference type="Google" id="ProtNLM"/>
    </source>
</evidence>
<sequence>MRPTREQVMTEVGILTRADLSSVVELLSASVDEIPLYSWVLGEHLSDRELRAWLAEILVRPYLNAGYVLGARESGRLVGALVWQPHDADLTPDGTPLLTPDDFVRVARIPGVRERLAAWLTSPQLPVPVPDAVNLRIAVVAPEARGGDTLVELVRRVERFCAETCRPYYAWTGSPRLREWFCSVWNATDFATVDFHGIALYGIESERPPRPARVELRQSRSSSPIV</sequence>
<accession>A0ABD7UZ73</accession>
<dbReference type="Gene3D" id="3.40.630.30">
    <property type="match status" value="1"/>
</dbReference>
<dbReference type="InterPro" id="IPR016181">
    <property type="entry name" value="Acyl_CoA_acyltransferase"/>
</dbReference>
<reference evidence="1 2" key="1">
    <citation type="submission" date="2019-02" db="EMBL/GenBank/DDBJ databases">
        <authorList>
            <consortium name="Pathogen Informatics"/>
        </authorList>
    </citation>
    <scope>NUCLEOTIDE SEQUENCE [LARGE SCALE GENOMIC DNA]</scope>
    <source>
        <strain evidence="1 2">3012STDY6756503</strain>
    </source>
</reference>